<dbReference type="Gene3D" id="3.30.70.60">
    <property type="match status" value="1"/>
</dbReference>
<dbReference type="AlphaFoldDB" id="A0A6J4U279"/>
<dbReference type="PANTHER" id="PTHR39555:SF1">
    <property type="entry name" value="TYPE IV PILUS INNER MEMBRANE COMPONENT PILO"/>
    <property type="match status" value="1"/>
</dbReference>
<dbReference type="EMBL" id="CADCVM010000547">
    <property type="protein sequence ID" value="CAA9538738.1"/>
    <property type="molecule type" value="Genomic_DNA"/>
</dbReference>
<evidence type="ECO:0008006" key="5">
    <source>
        <dbReference type="Google" id="ProtNLM"/>
    </source>
</evidence>
<keyword evidence="3" id="KW-0472">Membrane</keyword>
<feature type="compositionally biased region" description="Low complexity" evidence="2">
    <location>
        <begin position="214"/>
        <end position="232"/>
    </location>
</feature>
<feature type="coiled-coil region" evidence="1">
    <location>
        <begin position="35"/>
        <end position="79"/>
    </location>
</feature>
<keyword evidence="3" id="KW-1133">Transmembrane helix</keyword>
<keyword evidence="3" id="KW-0812">Transmembrane</keyword>
<dbReference type="PANTHER" id="PTHR39555">
    <property type="entry name" value="FIMBRIAL ASSEMBLY PROTEIN PILO-LIKE PROTEIN-RELATED"/>
    <property type="match status" value="1"/>
</dbReference>
<gene>
    <name evidence="4" type="ORF">AVDCRST_MAG05-5154</name>
</gene>
<evidence type="ECO:0000256" key="2">
    <source>
        <dbReference type="SAM" id="MobiDB-lite"/>
    </source>
</evidence>
<protein>
    <recommendedName>
        <fullName evidence="5">Type IV pilus biogenesis protein PilO</fullName>
    </recommendedName>
</protein>
<evidence type="ECO:0000313" key="4">
    <source>
        <dbReference type="EMBL" id="CAA9538738.1"/>
    </source>
</evidence>
<feature type="transmembrane region" description="Helical" evidence="3">
    <location>
        <begin position="7"/>
        <end position="32"/>
    </location>
</feature>
<reference evidence="4" key="1">
    <citation type="submission" date="2020-02" db="EMBL/GenBank/DDBJ databases">
        <authorList>
            <person name="Meier V. D."/>
        </authorList>
    </citation>
    <scope>NUCLEOTIDE SEQUENCE</scope>
    <source>
        <strain evidence="4">AVDCRST_MAG05</strain>
    </source>
</reference>
<dbReference type="GO" id="GO:0043683">
    <property type="term" value="P:type IV pilus assembly"/>
    <property type="evidence" value="ECO:0007669"/>
    <property type="project" value="InterPro"/>
</dbReference>
<dbReference type="InterPro" id="IPR014717">
    <property type="entry name" value="Transl_elong_EF1B/ribsomal_bS6"/>
</dbReference>
<evidence type="ECO:0000256" key="1">
    <source>
        <dbReference type="SAM" id="Coils"/>
    </source>
</evidence>
<organism evidence="4">
    <name type="scientific">uncultured Rubrobacteraceae bacterium</name>
    <dbReference type="NCBI Taxonomy" id="349277"/>
    <lineage>
        <taxon>Bacteria</taxon>
        <taxon>Bacillati</taxon>
        <taxon>Actinomycetota</taxon>
        <taxon>Rubrobacteria</taxon>
        <taxon>Rubrobacterales</taxon>
        <taxon>Rubrobacteraceae</taxon>
        <taxon>environmental samples</taxon>
    </lineage>
</organism>
<name>A0A6J4U279_9ACTN</name>
<dbReference type="GO" id="GO:0043107">
    <property type="term" value="P:type IV pilus-dependent motility"/>
    <property type="evidence" value="ECO:0007669"/>
    <property type="project" value="InterPro"/>
</dbReference>
<dbReference type="InterPro" id="IPR007445">
    <property type="entry name" value="PilO"/>
</dbReference>
<proteinExistence type="predicted"/>
<keyword evidence="1" id="KW-0175">Coiled coil</keyword>
<feature type="region of interest" description="Disordered" evidence="2">
    <location>
        <begin position="210"/>
        <end position="232"/>
    </location>
</feature>
<dbReference type="Pfam" id="PF04350">
    <property type="entry name" value="PilO"/>
    <property type="match status" value="1"/>
</dbReference>
<accession>A0A6J4U279</accession>
<sequence>MSRDARNVLILGFLAVVLLVVGFYFLLLGPLLSRLNEADQQRDTQEAQLAQVQQEVAELEEVRRNSPEIERQLLELSKRVPTQPEIPTLVVQMEEIARFSNVAQLSIEPGTPAPPPGGGDFSVVPVTLRFRGTYDEMQDFLLQTRNLVRLVTVTNLSYCRLPEPLDSEHSCPIEEAEEGVAGERTVVDPTIEADLLVEIDAEVYYQATDVPDGTAPAAPAAPETTTAAPEAE</sequence>
<evidence type="ECO:0000256" key="3">
    <source>
        <dbReference type="SAM" id="Phobius"/>
    </source>
</evidence>